<dbReference type="Proteomes" id="UP001528850">
    <property type="component" value="Unassembled WGS sequence"/>
</dbReference>
<comment type="caution">
    <text evidence="1">The sequence shown here is derived from an EMBL/GenBank/DDBJ whole genome shotgun (WGS) entry which is preliminary data.</text>
</comment>
<keyword evidence="2" id="KW-1185">Reference proteome</keyword>
<dbReference type="EMBL" id="JARJJS010000001">
    <property type="protein sequence ID" value="MDF4024241.1"/>
    <property type="molecule type" value="Genomic_DNA"/>
</dbReference>
<accession>A0ABT6B827</accession>
<dbReference type="NCBIfam" id="NF038372">
    <property type="entry name" value="tryptorubin_fam"/>
    <property type="match status" value="1"/>
</dbReference>
<proteinExistence type="predicted"/>
<sequence>MLFSLKNVLTAKKSLKSYAWYLWY</sequence>
<gene>
    <name evidence="1" type="ORF">P3W24_04590</name>
</gene>
<reference evidence="1 2" key="1">
    <citation type="journal article" date="2024" name="Curr. Microbiol.">
        <title>Luteibacter sahnii sp. nov., A Novel Yellow-Colored Xanthomonadin Pigment Producing Probiotic Bacterium from Healthy Rice Seed Microbiome.</title>
        <authorList>
            <person name="Jaiswal G."/>
            <person name="Rana R."/>
            <person name="Nayak P.K."/>
            <person name="Chouhan R."/>
            <person name="Gandhi S.G."/>
            <person name="Patel H.K."/>
            <person name="Patil P.B."/>
        </authorList>
    </citation>
    <scope>NUCLEOTIDE SEQUENCE [LARGE SCALE GENOMIC DNA]</scope>
    <source>
        <strain evidence="1 2">PPL201</strain>
    </source>
</reference>
<dbReference type="RefSeq" id="WP_320551198.1">
    <property type="nucleotide sequence ID" value="NZ_JAQLOK010000002.1"/>
</dbReference>
<organism evidence="1 2">
    <name type="scientific">Luteibacter sahnii</name>
    <dbReference type="NCBI Taxonomy" id="3021977"/>
    <lineage>
        <taxon>Bacteria</taxon>
        <taxon>Pseudomonadati</taxon>
        <taxon>Pseudomonadota</taxon>
        <taxon>Gammaproteobacteria</taxon>
        <taxon>Lysobacterales</taxon>
        <taxon>Rhodanobacteraceae</taxon>
        <taxon>Luteibacter</taxon>
    </lineage>
</organism>
<evidence type="ECO:0000313" key="1">
    <source>
        <dbReference type="EMBL" id="MDF4024241.1"/>
    </source>
</evidence>
<evidence type="ECO:0000313" key="2">
    <source>
        <dbReference type="Proteomes" id="UP001528850"/>
    </source>
</evidence>
<protein>
    <submittedName>
        <fullName evidence="1">Tryptorubin family RiPP</fullName>
    </submittedName>
</protein>
<name>A0ABT6B827_9GAMM</name>